<gene>
    <name evidence="1" type="ORF">DN757_28015</name>
</gene>
<evidence type="ECO:0000313" key="1">
    <source>
        <dbReference type="EMBL" id="PZT52312.1"/>
    </source>
</evidence>
<protein>
    <submittedName>
        <fullName evidence="1">Uncharacterized protein</fullName>
    </submittedName>
</protein>
<dbReference type="AlphaFoldDB" id="A0A2W6N8P4"/>
<organism evidence="1 2">
    <name type="scientific">Paenibacillus silvae</name>
    <dbReference type="NCBI Taxonomy" id="1325358"/>
    <lineage>
        <taxon>Bacteria</taxon>
        <taxon>Bacillati</taxon>
        <taxon>Bacillota</taxon>
        <taxon>Bacilli</taxon>
        <taxon>Bacillales</taxon>
        <taxon>Paenibacillaceae</taxon>
        <taxon>Paenibacillus</taxon>
    </lineage>
</organism>
<dbReference type="EMBL" id="QKWW01000109">
    <property type="protein sequence ID" value="PZT52312.1"/>
    <property type="molecule type" value="Genomic_DNA"/>
</dbReference>
<evidence type="ECO:0000313" key="2">
    <source>
        <dbReference type="Proteomes" id="UP000249204"/>
    </source>
</evidence>
<dbReference type="RefSeq" id="WP_111273450.1">
    <property type="nucleotide sequence ID" value="NZ_QKWW01000109.1"/>
</dbReference>
<accession>A0A2W6N8P4</accession>
<reference evidence="1 2" key="1">
    <citation type="submission" date="2018-06" db="EMBL/GenBank/DDBJ databases">
        <title>Isolation of heavy metals resistant Paenibacillus silvae NC2 from Gold-Copper mine in ZiJin, China.</title>
        <authorList>
            <person name="Xu J."/>
            <person name="Mazhar H.S."/>
            <person name="Rensing C."/>
        </authorList>
    </citation>
    <scope>NUCLEOTIDE SEQUENCE [LARGE SCALE GENOMIC DNA]</scope>
    <source>
        <strain evidence="1 2">NC2</strain>
    </source>
</reference>
<proteinExistence type="predicted"/>
<dbReference type="Proteomes" id="UP000249204">
    <property type="component" value="Unassembled WGS sequence"/>
</dbReference>
<name>A0A2W6N8P4_9BACL</name>
<sequence length="151" mass="17315">MSFFHFQHFSENLDVARVFTDALSDYSINFVIFMVNTVKRSATLKIDLRLMGYMFHGGRVPGAALHITIKSEVAQEQQCIHLCFFGQITHVKRPQTEQLPWWAGGWREWPGMGRTFHIMFASISLVTIQRLSAIVRTTPLTSLPKRTSEAE</sequence>
<comment type="caution">
    <text evidence="1">The sequence shown here is derived from an EMBL/GenBank/DDBJ whole genome shotgun (WGS) entry which is preliminary data.</text>
</comment>